<dbReference type="RefSeq" id="WP_269949364.1">
    <property type="nucleotide sequence ID" value="NZ_CP104758.1"/>
</dbReference>
<evidence type="ECO:0000313" key="1">
    <source>
        <dbReference type="EMBL" id="WBG90056.1"/>
    </source>
</evidence>
<keyword evidence="2" id="KW-1185">Reference proteome</keyword>
<reference evidence="1 2" key="1">
    <citation type="journal article" date="2022" name="J Glob Antimicrob Resist">
        <title>First complete genome of a multidrug resistant strain of the novel human pathogen Kalamiella piersonii (GABEKP28) identified in human saliva.</title>
        <authorList>
            <person name="McDonagh F."/>
            <person name="Singh N.K."/>
            <person name="Venkateswaran K."/>
            <person name="Lonappan A.M."/>
            <person name="Hallahan B."/>
            <person name="Tuohy A."/>
            <person name="Burke L."/>
            <person name="Kovarova A."/>
            <person name="Miliotis G."/>
        </authorList>
    </citation>
    <scope>NUCLEOTIDE SEQUENCE [LARGE SCALE GENOMIC DNA]</scope>
    <source>
        <strain evidence="1 2">GABEKP28</strain>
    </source>
</reference>
<dbReference type="AlphaFoldDB" id="A0AAJ5QHG4"/>
<protein>
    <submittedName>
        <fullName evidence="1">Uncharacterized protein</fullName>
    </submittedName>
</protein>
<dbReference type="KEGG" id="kpie:N5580_13265"/>
<name>A0AAJ5QHG4_9GAMM</name>
<dbReference type="EMBL" id="CP104758">
    <property type="protein sequence ID" value="WBG90056.1"/>
    <property type="molecule type" value="Genomic_DNA"/>
</dbReference>
<proteinExistence type="predicted"/>
<evidence type="ECO:0000313" key="2">
    <source>
        <dbReference type="Proteomes" id="UP001211544"/>
    </source>
</evidence>
<organism evidence="1 2">
    <name type="scientific">Pantoea piersonii</name>
    <dbReference type="NCBI Taxonomy" id="2364647"/>
    <lineage>
        <taxon>Bacteria</taxon>
        <taxon>Pseudomonadati</taxon>
        <taxon>Pseudomonadota</taxon>
        <taxon>Gammaproteobacteria</taxon>
        <taxon>Enterobacterales</taxon>
        <taxon>Erwiniaceae</taxon>
        <taxon>Pantoea</taxon>
    </lineage>
</organism>
<dbReference type="Proteomes" id="UP001211544">
    <property type="component" value="Chromosome"/>
</dbReference>
<accession>A0AAJ5QHG4</accession>
<gene>
    <name evidence="1" type="ORF">N5580_13265</name>
</gene>
<sequence>MSMYEFRKKPVVIEAFQMTVERRKDNRLWPEWLNAAWNKDPSEPGSVRPENYPASDGTENLVIQTLEGKMRVEWSDWIIQGVHGEIYPCKPEIFEATYEKA</sequence>